<keyword evidence="2" id="KW-0812">Transmembrane</keyword>
<dbReference type="GO" id="GO:0008658">
    <property type="term" value="F:penicillin binding"/>
    <property type="evidence" value="ECO:0007669"/>
    <property type="project" value="InterPro"/>
</dbReference>
<keyword evidence="6" id="KW-1185">Reference proteome</keyword>
<dbReference type="InterPro" id="IPR012338">
    <property type="entry name" value="Beta-lactam/transpept-like"/>
</dbReference>
<reference evidence="5 6" key="1">
    <citation type="submission" date="2017-03" db="EMBL/GenBank/DDBJ databases">
        <title>Draft genome sequence of Streptomyces scabrisporus NF3, endophyte isolated from Amphipterygium adstringens.</title>
        <authorList>
            <person name="Vazquez M."/>
            <person name="Ceapa C.D."/>
            <person name="Rodriguez Luna D."/>
            <person name="Sanchez Esquivel S."/>
        </authorList>
    </citation>
    <scope>NUCLEOTIDE SEQUENCE [LARGE SCALE GENOMIC DNA]</scope>
    <source>
        <strain evidence="5 6">NF3</strain>
    </source>
</reference>
<evidence type="ECO:0000313" key="5">
    <source>
        <dbReference type="EMBL" id="OPC83613.1"/>
    </source>
</evidence>
<dbReference type="Gene3D" id="3.40.710.10">
    <property type="entry name" value="DD-peptidase/beta-lactamase superfamily"/>
    <property type="match status" value="1"/>
</dbReference>
<evidence type="ECO:0000256" key="2">
    <source>
        <dbReference type="SAM" id="Phobius"/>
    </source>
</evidence>
<dbReference type="STRING" id="159449.B4N89_24110"/>
<feature type="compositionally biased region" description="Polar residues" evidence="1">
    <location>
        <begin position="69"/>
        <end position="87"/>
    </location>
</feature>
<sequence length="579" mass="59107">MGVGMHDAEHNRSEARDDREYGGRLGGYEDADHGGAARRSGWIFLVLALVLVLGTGYGAYSFLREDDASTPTARSSETATRAEQSPRNAARLFLGEWQAGNWAGAARLTSDATAASTALSALNDGLKVTARTLTMGEPAPARPDGTVPVPFTAKLTLGHAGDWSYTGSLDVAKSADRGYLVAWSPAALHPELTAGTSLELAPNQDGVGGDVLRAKDGTALSATDNPSLAAIRTGLASKAKPGEQAKPGGVVRLVDAATRTPVRQLATLGEPVTAAPRDGGITTTLDAKLQTAAERAVKGESRTASLAAVRISTGEIVAVANNPAAGQNNAFLATTQPGSTLKIVSAATLLSKGVVGLDEKVGCPESADAGGMRFTNSEGRAFPEGSFKVAFAQSCNTTMANLSGKLTGADLSTMAHDCFGIGGDWKTGIVSFDGRVPAASNDTMKAANMIGQGQVQMNPLTMASVVATAKSGTFRQPHLLTDQEGLWRAPRSLSPAVSGQLRTLMRAVVTEGTAHASLGGLGGDVGAKTGTAEVGGGRPNNGWMVAYRGDIAVAVWVEGGVTGGQSAGPIVKAFLSAAG</sequence>
<feature type="compositionally biased region" description="Basic and acidic residues" evidence="1">
    <location>
        <begin position="1"/>
        <end position="22"/>
    </location>
</feature>
<dbReference type="PANTHER" id="PTHR30627:SF24">
    <property type="entry name" value="PENICILLIN-BINDING PROTEIN 4B"/>
    <property type="match status" value="1"/>
</dbReference>
<dbReference type="InterPro" id="IPR007887">
    <property type="entry name" value="MecA_N"/>
</dbReference>
<dbReference type="SUPFAM" id="SSF56601">
    <property type="entry name" value="beta-lactamase/transpeptidase-like"/>
    <property type="match status" value="1"/>
</dbReference>
<evidence type="ECO:0000259" key="3">
    <source>
        <dbReference type="Pfam" id="PF00905"/>
    </source>
</evidence>
<feature type="region of interest" description="Disordered" evidence="1">
    <location>
        <begin position="68"/>
        <end position="87"/>
    </location>
</feature>
<dbReference type="AlphaFoldDB" id="A0A1T3P3F9"/>
<dbReference type="PANTHER" id="PTHR30627">
    <property type="entry name" value="PEPTIDOGLYCAN D,D-TRANSPEPTIDASE"/>
    <property type="match status" value="1"/>
</dbReference>
<dbReference type="EMBL" id="MWQN01000001">
    <property type="protein sequence ID" value="OPC83613.1"/>
    <property type="molecule type" value="Genomic_DNA"/>
</dbReference>
<accession>A0A1T3P3F9</accession>
<organism evidence="5 6">
    <name type="scientific">Embleya scabrispora</name>
    <dbReference type="NCBI Taxonomy" id="159449"/>
    <lineage>
        <taxon>Bacteria</taxon>
        <taxon>Bacillati</taxon>
        <taxon>Actinomycetota</taxon>
        <taxon>Actinomycetes</taxon>
        <taxon>Kitasatosporales</taxon>
        <taxon>Streptomycetaceae</taxon>
        <taxon>Embleya</taxon>
    </lineage>
</organism>
<evidence type="ECO:0008006" key="7">
    <source>
        <dbReference type="Google" id="ProtNLM"/>
    </source>
</evidence>
<evidence type="ECO:0000313" key="6">
    <source>
        <dbReference type="Proteomes" id="UP000190037"/>
    </source>
</evidence>
<name>A0A1T3P3F9_9ACTN</name>
<proteinExistence type="predicted"/>
<protein>
    <recommendedName>
        <fullName evidence="7">Penicillin-binding protein</fullName>
    </recommendedName>
</protein>
<dbReference type="GO" id="GO:0046677">
    <property type="term" value="P:response to antibiotic"/>
    <property type="evidence" value="ECO:0007669"/>
    <property type="project" value="InterPro"/>
</dbReference>
<evidence type="ECO:0000259" key="4">
    <source>
        <dbReference type="Pfam" id="PF05223"/>
    </source>
</evidence>
<dbReference type="Proteomes" id="UP000190037">
    <property type="component" value="Unassembled WGS sequence"/>
</dbReference>
<evidence type="ECO:0000256" key="1">
    <source>
        <dbReference type="SAM" id="MobiDB-lite"/>
    </source>
</evidence>
<dbReference type="Pfam" id="PF05223">
    <property type="entry name" value="MecA_N"/>
    <property type="match status" value="1"/>
</dbReference>
<dbReference type="GO" id="GO:0071972">
    <property type="term" value="F:peptidoglycan L,D-transpeptidase activity"/>
    <property type="evidence" value="ECO:0007669"/>
    <property type="project" value="TreeGrafter"/>
</dbReference>
<dbReference type="GO" id="GO:0071555">
    <property type="term" value="P:cell wall organization"/>
    <property type="evidence" value="ECO:0007669"/>
    <property type="project" value="TreeGrafter"/>
</dbReference>
<feature type="region of interest" description="Disordered" evidence="1">
    <location>
        <begin position="1"/>
        <end position="24"/>
    </location>
</feature>
<comment type="caution">
    <text evidence="5">The sequence shown here is derived from an EMBL/GenBank/DDBJ whole genome shotgun (WGS) entry which is preliminary data.</text>
</comment>
<feature type="domain" description="Penicillin-binding protein transpeptidase" evidence="3">
    <location>
        <begin position="308"/>
        <end position="575"/>
    </location>
</feature>
<dbReference type="Pfam" id="PF00905">
    <property type="entry name" value="Transpeptidase"/>
    <property type="match status" value="1"/>
</dbReference>
<feature type="transmembrane region" description="Helical" evidence="2">
    <location>
        <begin position="42"/>
        <end position="63"/>
    </location>
</feature>
<keyword evidence="2" id="KW-0472">Membrane</keyword>
<dbReference type="InterPro" id="IPR001460">
    <property type="entry name" value="PCN-bd_Tpept"/>
</dbReference>
<dbReference type="InterPro" id="IPR050515">
    <property type="entry name" value="Beta-lactam/transpept"/>
</dbReference>
<keyword evidence="2" id="KW-1133">Transmembrane helix</keyword>
<dbReference type="GO" id="GO:0005886">
    <property type="term" value="C:plasma membrane"/>
    <property type="evidence" value="ECO:0007669"/>
    <property type="project" value="TreeGrafter"/>
</dbReference>
<gene>
    <name evidence="5" type="ORF">B4N89_24110</name>
</gene>
<feature type="domain" description="NTF2-like N-terminal transpeptidase" evidence="4">
    <location>
        <begin position="85"/>
        <end position="195"/>
    </location>
</feature>